<evidence type="ECO:0000313" key="2">
    <source>
        <dbReference type="EMBL" id="CAA9489137.1"/>
    </source>
</evidence>
<accession>A0A6J4SCP1</accession>
<feature type="compositionally biased region" description="Basic and acidic residues" evidence="1">
    <location>
        <begin position="37"/>
        <end position="46"/>
    </location>
</feature>
<gene>
    <name evidence="2" type="ORF">AVDCRST_MAG45-632</name>
</gene>
<sequence>ASSPLRRASPSPPPLRCLPSSSAPKRRGQQLRLLPTHPDRRTDRQRAGSAPPASIETL</sequence>
<evidence type="ECO:0000256" key="1">
    <source>
        <dbReference type="SAM" id="MobiDB-lite"/>
    </source>
</evidence>
<feature type="non-terminal residue" evidence="2">
    <location>
        <position position="1"/>
    </location>
</feature>
<proteinExistence type="predicted"/>
<name>A0A6J4SCP1_9ACTN</name>
<feature type="region of interest" description="Disordered" evidence="1">
    <location>
        <begin position="1"/>
        <end position="58"/>
    </location>
</feature>
<reference evidence="2" key="1">
    <citation type="submission" date="2020-02" db="EMBL/GenBank/DDBJ databases">
        <authorList>
            <person name="Meier V. D."/>
        </authorList>
    </citation>
    <scope>NUCLEOTIDE SEQUENCE</scope>
    <source>
        <strain evidence="2">AVDCRST_MAG45</strain>
    </source>
</reference>
<dbReference type="EMBL" id="CADCVU010000056">
    <property type="protein sequence ID" value="CAA9489137.1"/>
    <property type="molecule type" value="Genomic_DNA"/>
</dbReference>
<feature type="non-terminal residue" evidence="2">
    <location>
        <position position="58"/>
    </location>
</feature>
<protein>
    <submittedName>
        <fullName evidence="2">Uncharacterized protein</fullName>
    </submittedName>
</protein>
<organism evidence="2">
    <name type="scientific">uncultured Solirubrobacterales bacterium</name>
    <dbReference type="NCBI Taxonomy" id="768556"/>
    <lineage>
        <taxon>Bacteria</taxon>
        <taxon>Bacillati</taxon>
        <taxon>Actinomycetota</taxon>
        <taxon>Thermoleophilia</taxon>
        <taxon>Solirubrobacterales</taxon>
        <taxon>environmental samples</taxon>
    </lineage>
</organism>
<dbReference type="AlphaFoldDB" id="A0A6J4SCP1"/>